<evidence type="ECO:0000256" key="2">
    <source>
        <dbReference type="ARBA" id="ARBA00023242"/>
    </source>
</evidence>
<comment type="subcellular location">
    <subcellularLocation>
        <location evidence="1">Nucleus</location>
    </subcellularLocation>
</comment>
<feature type="region of interest" description="Disordered" evidence="3">
    <location>
        <begin position="331"/>
        <end position="351"/>
    </location>
</feature>
<keyword evidence="2" id="KW-0539">Nucleus</keyword>
<dbReference type="GO" id="GO:0005634">
    <property type="term" value="C:nucleus"/>
    <property type="evidence" value="ECO:0007669"/>
    <property type="project" value="UniProtKB-SubCell"/>
</dbReference>
<feature type="region of interest" description="Disordered" evidence="3">
    <location>
        <begin position="430"/>
        <end position="450"/>
    </location>
</feature>
<feature type="region of interest" description="Disordered" evidence="3">
    <location>
        <begin position="517"/>
        <end position="722"/>
    </location>
</feature>
<feature type="compositionally biased region" description="Polar residues" evidence="3">
    <location>
        <begin position="332"/>
        <end position="343"/>
    </location>
</feature>
<feature type="compositionally biased region" description="Polar residues" evidence="3">
    <location>
        <begin position="675"/>
        <end position="684"/>
    </location>
</feature>
<evidence type="ECO:0000256" key="1">
    <source>
        <dbReference type="ARBA" id="ARBA00004123"/>
    </source>
</evidence>
<keyword evidence="6" id="KW-1185">Reference proteome</keyword>
<dbReference type="EMBL" id="JACAZF010000001">
    <property type="protein sequence ID" value="KAF7316210.1"/>
    <property type="molecule type" value="Genomic_DNA"/>
</dbReference>
<dbReference type="InterPro" id="IPR025151">
    <property type="entry name" value="ELYS_dom"/>
</dbReference>
<evidence type="ECO:0000313" key="6">
    <source>
        <dbReference type="Proteomes" id="UP000636479"/>
    </source>
</evidence>
<dbReference type="RefSeq" id="XP_037226233.1">
    <property type="nucleotide sequence ID" value="XM_037358323.1"/>
</dbReference>
<proteinExistence type="predicted"/>
<organism evidence="5 6">
    <name type="scientific">Mycena indigotica</name>
    <dbReference type="NCBI Taxonomy" id="2126181"/>
    <lineage>
        <taxon>Eukaryota</taxon>
        <taxon>Fungi</taxon>
        <taxon>Dikarya</taxon>
        <taxon>Basidiomycota</taxon>
        <taxon>Agaricomycotina</taxon>
        <taxon>Agaricomycetes</taxon>
        <taxon>Agaricomycetidae</taxon>
        <taxon>Agaricales</taxon>
        <taxon>Marasmiineae</taxon>
        <taxon>Mycenaceae</taxon>
        <taxon>Mycena</taxon>
    </lineage>
</organism>
<feature type="compositionally biased region" description="Acidic residues" evidence="3">
    <location>
        <begin position="518"/>
        <end position="534"/>
    </location>
</feature>
<protein>
    <submittedName>
        <fullName evidence="5">ELYS domain-containing protein</fullName>
    </submittedName>
</protein>
<dbReference type="OrthoDB" id="20729at2759"/>
<dbReference type="Pfam" id="PF13934">
    <property type="entry name" value="ELYS"/>
    <property type="match status" value="1"/>
</dbReference>
<evidence type="ECO:0000259" key="4">
    <source>
        <dbReference type="Pfam" id="PF13934"/>
    </source>
</evidence>
<feature type="compositionally biased region" description="Basic residues" evidence="3">
    <location>
        <begin position="559"/>
        <end position="575"/>
    </location>
</feature>
<gene>
    <name evidence="5" type="ORF">MIND_00139400</name>
</gene>
<evidence type="ECO:0000256" key="3">
    <source>
        <dbReference type="SAM" id="MobiDB-lite"/>
    </source>
</evidence>
<feature type="compositionally biased region" description="Low complexity" evidence="3">
    <location>
        <begin position="693"/>
        <end position="706"/>
    </location>
</feature>
<sequence>MEVARDSVAAILAHFDLSPGVFPFTDGCCEEIESRRDLLGELLLFDILLRSGNIRDLPGTLYPPRDIDTFHLLLEKITLSSYDRLKQDCLVYFLLKWYRDGREERFKTERCIPPHFAALSDAYWNLDAGVNVPQAVSTLADSRLNTDYASKILQAISLAENPMPLILKYVRTAKPLLIEPDDIDLYTLALAESNLSEAWRFQRTFNEQNPTRSRLVEKIIDWSLNPPRRNALQQLLGIALSPFEQNIVEKYATPPSTTLSPTGIATLQNLLCVRLVQTGLFADAIKLDRRFSGASSANLPLQKERTKMMDEVYAALPLAERTMLDVELATPPTKQNIPTNGTRSNREMDTSMSWEDLRDSRPSIMQATPQKQPLFASLNGKLQDTPKFAGFGIPVNHTPSTFPLVASTSVSKPVVPPISSNTPQNAFSSLTQSTMRPIGPPSRTSPPKTLFESANRRQNAFYRPPVATPASTSVFRDSKVADNGIPPLSIPQNIDIEMADQSVVGVEPAVAESVSVVDPDDEELAEEEEGEDADASLAYSVFSSKPLARPKQTAPTANKRSRQSKTAPKRPKRRPPGAFTSDDDHEEVAADLPAQPPPPARQTRKSTKSTAAYEPEQPPIKSTRRRAKEKKDQGHRLSRTLPGSLMASEDDEDDGSEEQTEEADSVGPLPPRAEASSTASNGPGMQTRRRSSRLSSVESASASVKASRTKSASTGRKRRTDS</sequence>
<accession>A0A8H6TI83</accession>
<feature type="domain" description="ELYS-like" evidence="4">
    <location>
        <begin position="43"/>
        <end position="253"/>
    </location>
</feature>
<comment type="caution">
    <text evidence="5">The sequence shown here is derived from an EMBL/GenBank/DDBJ whole genome shotgun (WGS) entry which is preliminary data.</text>
</comment>
<name>A0A8H6TI83_9AGAR</name>
<evidence type="ECO:0000313" key="5">
    <source>
        <dbReference type="EMBL" id="KAF7316210.1"/>
    </source>
</evidence>
<dbReference type="Proteomes" id="UP000636479">
    <property type="component" value="Unassembled WGS sequence"/>
</dbReference>
<dbReference type="AlphaFoldDB" id="A0A8H6TI83"/>
<dbReference type="GeneID" id="59340839"/>
<feature type="compositionally biased region" description="Acidic residues" evidence="3">
    <location>
        <begin position="648"/>
        <end position="664"/>
    </location>
</feature>
<reference evidence="5" key="1">
    <citation type="submission" date="2020-05" db="EMBL/GenBank/DDBJ databases">
        <title>Mycena genomes resolve the evolution of fungal bioluminescence.</title>
        <authorList>
            <person name="Tsai I.J."/>
        </authorList>
    </citation>
    <scope>NUCLEOTIDE SEQUENCE</scope>
    <source>
        <strain evidence="5">171206Taipei</strain>
    </source>
</reference>